<proteinExistence type="predicted"/>
<dbReference type="AlphaFoldDB" id="A0A077N851"/>
<organism evidence="1 2">
    <name type="scientific">Xenorhabdus bovienii str. puntauvense</name>
    <dbReference type="NCBI Taxonomy" id="1398201"/>
    <lineage>
        <taxon>Bacteria</taxon>
        <taxon>Pseudomonadati</taxon>
        <taxon>Pseudomonadota</taxon>
        <taxon>Gammaproteobacteria</taxon>
        <taxon>Enterobacterales</taxon>
        <taxon>Morganellaceae</taxon>
        <taxon>Xenorhabdus</taxon>
    </lineage>
</organism>
<gene>
    <name evidence="1" type="ORF">XBP1_3010055</name>
</gene>
<accession>A0A077N851</accession>
<reference evidence="1" key="1">
    <citation type="submission" date="2013-07" db="EMBL/GenBank/DDBJ databases">
        <title>Sub-species coevolution in mutualistic symbiosis.</title>
        <authorList>
            <person name="Murfin K."/>
            <person name="Klassen J."/>
            <person name="Lee M."/>
            <person name="Forst S."/>
            <person name="Stock P."/>
            <person name="Goodrich-Blair H."/>
        </authorList>
    </citation>
    <scope>NUCLEOTIDE SEQUENCE [LARGE SCALE GENOMIC DNA]</scope>
    <source>
        <strain evidence="1">Puntauvense</strain>
    </source>
</reference>
<dbReference type="HOGENOM" id="CLU_3241528_0_0_6"/>
<evidence type="ECO:0000313" key="1">
    <source>
        <dbReference type="EMBL" id="CDG98406.1"/>
    </source>
</evidence>
<protein>
    <submittedName>
        <fullName evidence="1">Uncharacterized protein</fullName>
    </submittedName>
</protein>
<evidence type="ECO:0000313" key="2">
    <source>
        <dbReference type="Proteomes" id="UP000028511"/>
    </source>
</evidence>
<dbReference type="EMBL" id="CBSW010000226">
    <property type="protein sequence ID" value="CDG98406.1"/>
    <property type="molecule type" value="Genomic_DNA"/>
</dbReference>
<sequence length="43" mass="4704">MGGARVEVNPLGAKISCERQLESVLNENVGDMCGIEILELFRL</sequence>
<name>A0A077N851_XENBV</name>
<dbReference type="Proteomes" id="UP000028511">
    <property type="component" value="Unassembled WGS sequence"/>
</dbReference>
<comment type="caution">
    <text evidence="1">The sequence shown here is derived from an EMBL/GenBank/DDBJ whole genome shotgun (WGS) entry which is preliminary data.</text>
</comment>